<dbReference type="OrthoDB" id="9801008at2"/>
<dbReference type="Proteomes" id="UP000006001">
    <property type="component" value="Unassembled WGS sequence"/>
</dbReference>
<feature type="transmembrane region" description="Helical" evidence="1">
    <location>
        <begin position="84"/>
        <end position="102"/>
    </location>
</feature>
<name>D0WI92_SLAES</name>
<evidence type="ECO:0000256" key="1">
    <source>
        <dbReference type="SAM" id="Phobius"/>
    </source>
</evidence>
<comment type="caution">
    <text evidence="2">The sequence shown here is derived from an EMBL/GenBank/DDBJ whole genome shotgun (WGS) entry which is preliminary data.</text>
</comment>
<evidence type="ECO:0000313" key="3">
    <source>
        <dbReference type="Proteomes" id="UP000006001"/>
    </source>
</evidence>
<dbReference type="EMBL" id="ACUX02000016">
    <property type="protein sequence ID" value="EEZ60759.1"/>
    <property type="molecule type" value="Genomic_DNA"/>
</dbReference>
<gene>
    <name evidence="2" type="ORF">HMPREF0762_01564</name>
</gene>
<proteinExistence type="predicted"/>
<accession>D0WI92</accession>
<keyword evidence="1" id="KW-0812">Transmembrane</keyword>
<dbReference type="HOGENOM" id="CLU_1748419_0_0_11"/>
<sequence>MSSPIGYRNESTNAAKGKPSKLALIASYLVIWAVAIVVFWAFAMTYAEGAMGYSLVFFWIILPATTLVVSFLIGRNDYWGGGKWVFSIGFGVMYMLAEYATFSMANNLAFGKVNMPEASMVPAGAAISLVGMALGYLVFVIRRRSQRRS</sequence>
<organism evidence="2 3">
    <name type="scientific">Slackia exigua (strain ATCC 700122 / DSM 15923 / CIP 105133 / JCM 11022 / KCTC 5966 / S-7)</name>
    <dbReference type="NCBI Taxonomy" id="649764"/>
    <lineage>
        <taxon>Bacteria</taxon>
        <taxon>Bacillati</taxon>
        <taxon>Actinomycetota</taxon>
        <taxon>Coriobacteriia</taxon>
        <taxon>Eggerthellales</taxon>
        <taxon>Eggerthellaceae</taxon>
        <taxon>Slackia</taxon>
    </lineage>
</organism>
<evidence type="ECO:0000313" key="2">
    <source>
        <dbReference type="EMBL" id="EEZ60759.1"/>
    </source>
</evidence>
<dbReference type="eggNOG" id="COG1476">
    <property type="taxonomic scope" value="Bacteria"/>
</dbReference>
<feature type="transmembrane region" description="Helical" evidence="1">
    <location>
        <begin position="21"/>
        <end position="44"/>
    </location>
</feature>
<dbReference type="GeneID" id="85008317"/>
<keyword evidence="3" id="KW-1185">Reference proteome</keyword>
<dbReference type="STRING" id="649764.HMPREF0762_01564"/>
<keyword evidence="1" id="KW-0472">Membrane</keyword>
<protein>
    <submittedName>
        <fullName evidence="2">Uncharacterized protein</fullName>
    </submittedName>
</protein>
<dbReference type="AlphaFoldDB" id="D0WI92"/>
<keyword evidence="1" id="KW-1133">Transmembrane helix</keyword>
<feature type="transmembrane region" description="Helical" evidence="1">
    <location>
        <begin position="50"/>
        <end position="72"/>
    </location>
</feature>
<feature type="transmembrane region" description="Helical" evidence="1">
    <location>
        <begin position="122"/>
        <end position="141"/>
    </location>
</feature>
<reference evidence="2" key="1">
    <citation type="submission" date="2009-10" db="EMBL/GenBank/DDBJ databases">
        <authorList>
            <person name="Weinstock G."/>
            <person name="Sodergren E."/>
            <person name="Clifton S."/>
            <person name="Fulton L."/>
            <person name="Fulton B."/>
            <person name="Courtney L."/>
            <person name="Fronick C."/>
            <person name="Harrison M."/>
            <person name="Strong C."/>
            <person name="Farmer C."/>
            <person name="Delahaunty K."/>
            <person name="Markovic C."/>
            <person name="Hall O."/>
            <person name="Minx P."/>
            <person name="Tomlinson C."/>
            <person name="Mitreva M."/>
            <person name="Nelson J."/>
            <person name="Hou S."/>
            <person name="Wollam A."/>
            <person name="Pepin K.H."/>
            <person name="Johnson M."/>
            <person name="Bhonagiri V."/>
            <person name="Nash W.E."/>
            <person name="Warren W."/>
            <person name="Chinwalla A."/>
            <person name="Mardis E.R."/>
            <person name="Wilson R.K."/>
        </authorList>
    </citation>
    <scope>NUCLEOTIDE SEQUENCE [LARGE SCALE GENOMIC DNA]</scope>
    <source>
        <strain evidence="2">ATCC 700122</strain>
    </source>
</reference>
<dbReference type="RefSeq" id="WP_006362826.1">
    <property type="nucleotide sequence ID" value="NZ_GG700631.1"/>
</dbReference>